<dbReference type="GO" id="GO:0003677">
    <property type="term" value="F:DNA binding"/>
    <property type="evidence" value="ECO:0007669"/>
    <property type="project" value="UniProtKB-KW"/>
</dbReference>
<protein>
    <submittedName>
        <fullName evidence="4">DNA-binding transcriptional regulator, CsgD family</fullName>
    </submittedName>
    <submittedName>
        <fullName evidence="3">RNA polymerase subunit sigma-70</fullName>
    </submittedName>
</protein>
<proteinExistence type="predicted"/>
<dbReference type="AlphaFoldDB" id="A0A1G7RCL8"/>
<dbReference type="InterPro" id="IPR000792">
    <property type="entry name" value="Tscrpt_reg_LuxR_C"/>
</dbReference>
<keyword evidence="1" id="KW-0812">Transmembrane</keyword>
<dbReference type="RefSeq" id="WP_149683466.1">
    <property type="nucleotide sequence ID" value="NZ_FNBI01000011.1"/>
</dbReference>
<evidence type="ECO:0000313" key="3">
    <source>
        <dbReference type="EMBL" id="MWC45522.1"/>
    </source>
</evidence>
<name>A0A1G7RCL8_9SPHN</name>
<reference evidence="3 6" key="2">
    <citation type="submission" date="2019-12" db="EMBL/GenBank/DDBJ databases">
        <authorList>
            <person name="Zheng J."/>
        </authorList>
    </citation>
    <scope>NUCLEOTIDE SEQUENCE [LARGE SCALE GENOMIC DNA]</scope>
    <source>
        <strain evidence="3 6">DSM 27347</strain>
    </source>
</reference>
<dbReference type="SMART" id="SM00421">
    <property type="entry name" value="HTH_LUXR"/>
    <property type="match status" value="1"/>
</dbReference>
<gene>
    <name evidence="3" type="ORF">GQR91_18055</name>
    <name evidence="4" type="ORF">SAMN05216557_11132</name>
</gene>
<accession>A0A1G7RCL8</accession>
<reference evidence="4 5" key="1">
    <citation type="submission" date="2016-10" db="EMBL/GenBank/DDBJ databases">
        <authorList>
            <person name="Varghese N."/>
            <person name="Submissions S."/>
        </authorList>
    </citation>
    <scope>NUCLEOTIDE SEQUENCE [LARGE SCALE GENOMIC DNA]</scope>
    <source>
        <strain evidence="4 5">S7-754</strain>
    </source>
</reference>
<evidence type="ECO:0000313" key="4">
    <source>
        <dbReference type="EMBL" id="SDG08517.1"/>
    </source>
</evidence>
<keyword evidence="4" id="KW-0238">DNA-binding</keyword>
<feature type="domain" description="HTH luxR-type" evidence="2">
    <location>
        <begin position="10"/>
        <end position="67"/>
    </location>
</feature>
<dbReference type="OrthoDB" id="7206433at2"/>
<evidence type="ECO:0000256" key="1">
    <source>
        <dbReference type="SAM" id="Phobius"/>
    </source>
</evidence>
<dbReference type="GO" id="GO:0006355">
    <property type="term" value="P:regulation of DNA-templated transcription"/>
    <property type="evidence" value="ECO:0007669"/>
    <property type="project" value="InterPro"/>
</dbReference>
<sequence>MGQEGSVDRFSKLTDRQCECLRHVFEHRKSHEIAHLLGTSSRVVDKQLMLAKNIIGAASRFEAARLFAQHEAGVESSSPANIPPPRPAIWPLPMPVPTDEAPANTLSWQQVLAWGAIIAIVTPIGLTVGAMVIVALTLMLGMKPT</sequence>
<dbReference type="Proteomes" id="UP000323502">
    <property type="component" value="Unassembled WGS sequence"/>
</dbReference>
<evidence type="ECO:0000313" key="6">
    <source>
        <dbReference type="Proteomes" id="UP000436801"/>
    </source>
</evidence>
<dbReference type="InterPro" id="IPR036388">
    <property type="entry name" value="WH-like_DNA-bd_sf"/>
</dbReference>
<dbReference type="SUPFAM" id="SSF46894">
    <property type="entry name" value="C-terminal effector domain of the bipartite response regulators"/>
    <property type="match status" value="1"/>
</dbReference>
<dbReference type="InterPro" id="IPR016032">
    <property type="entry name" value="Sig_transdc_resp-reg_C-effctor"/>
</dbReference>
<keyword evidence="5" id="KW-1185">Reference proteome</keyword>
<organism evidence="4 5">
    <name type="scientific">Sphingomonas carotinifaciens</name>
    <dbReference type="NCBI Taxonomy" id="1166323"/>
    <lineage>
        <taxon>Bacteria</taxon>
        <taxon>Pseudomonadati</taxon>
        <taxon>Pseudomonadota</taxon>
        <taxon>Alphaproteobacteria</taxon>
        <taxon>Sphingomonadales</taxon>
        <taxon>Sphingomonadaceae</taxon>
        <taxon>Sphingomonas</taxon>
    </lineage>
</organism>
<dbReference type="EMBL" id="FNBI01000011">
    <property type="protein sequence ID" value="SDG08517.1"/>
    <property type="molecule type" value="Genomic_DNA"/>
</dbReference>
<keyword evidence="1" id="KW-1133">Transmembrane helix</keyword>
<evidence type="ECO:0000259" key="2">
    <source>
        <dbReference type="SMART" id="SM00421"/>
    </source>
</evidence>
<evidence type="ECO:0000313" key="5">
    <source>
        <dbReference type="Proteomes" id="UP000323502"/>
    </source>
</evidence>
<feature type="transmembrane region" description="Helical" evidence="1">
    <location>
        <begin position="111"/>
        <end position="140"/>
    </location>
</feature>
<keyword evidence="1" id="KW-0472">Membrane</keyword>
<dbReference type="EMBL" id="WSUT01000006">
    <property type="protein sequence ID" value="MWC45522.1"/>
    <property type="molecule type" value="Genomic_DNA"/>
</dbReference>
<dbReference type="Gene3D" id="1.10.10.10">
    <property type="entry name" value="Winged helix-like DNA-binding domain superfamily/Winged helix DNA-binding domain"/>
    <property type="match status" value="1"/>
</dbReference>
<dbReference type="Proteomes" id="UP000436801">
    <property type="component" value="Unassembled WGS sequence"/>
</dbReference>